<keyword evidence="1" id="KW-0472">Membrane</keyword>
<dbReference type="STRING" id="381751.SAMN05444391_0687"/>
<keyword evidence="1" id="KW-0812">Transmembrane</keyword>
<name>A0A1M6RKF9_9AQUI</name>
<sequence>MHFLVGLLVGILYAEVLYLWTRLSSKTVHFGMPLRVVIFSILLYYMHTGLGWDGLTFSVGGFVCGLVLQTYLRSTVFNGLVKKC</sequence>
<keyword evidence="3" id="KW-1185">Reference proteome</keyword>
<reference evidence="2 3" key="1">
    <citation type="submission" date="2016-11" db="EMBL/GenBank/DDBJ databases">
        <authorList>
            <person name="Jaros S."/>
            <person name="Januszkiewicz K."/>
            <person name="Wedrychowicz H."/>
        </authorList>
    </citation>
    <scope>NUCLEOTIDE SEQUENCE [LARGE SCALE GENOMIC DNA]</scope>
    <source>
        <strain evidence="2 3">DSM 19557</strain>
    </source>
</reference>
<proteinExistence type="predicted"/>
<gene>
    <name evidence="2" type="ORF">SAMN05444391_0687</name>
</gene>
<dbReference type="Proteomes" id="UP000189810">
    <property type="component" value="Chromosome I"/>
</dbReference>
<dbReference type="RefSeq" id="WP_154021729.1">
    <property type="nucleotide sequence ID" value="NZ_LT670846.1"/>
</dbReference>
<evidence type="ECO:0000313" key="2">
    <source>
        <dbReference type="EMBL" id="SHK32943.1"/>
    </source>
</evidence>
<accession>A0A1M6RKF9</accession>
<dbReference type="AlphaFoldDB" id="A0A1M6RKF9"/>
<feature type="transmembrane region" description="Helical" evidence="1">
    <location>
        <begin position="30"/>
        <end position="47"/>
    </location>
</feature>
<organism evidence="2 3">
    <name type="scientific">Thermocrinis minervae</name>
    <dbReference type="NCBI Taxonomy" id="381751"/>
    <lineage>
        <taxon>Bacteria</taxon>
        <taxon>Pseudomonadati</taxon>
        <taxon>Aquificota</taxon>
        <taxon>Aquificia</taxon>
        <taxon>Aquificales</taxon>
        <taxon>Aquificaceae</taxon>
        <taxon>Thermocrinis</taxon>
    </lineage>
</organism>
<keyword evidence="1" id="KW-1133">Transmembrane helix</keyword>
<feature type="transmembrane region" description="Helical" evidence="1">
    <location>
        <begin position="54"/>
        <end position="72"/>
    </location>
</feature>
<evidence type="ECO:0000313" key="3">
    <source>
        <dbReference type="Proteomes" id="UP000189810"/>
    </source>
</evidence>
<evidence type="ECO:0000256" key="1">
    <source>
        <dbReference type="SAM" id="Phobius"/>
    </source>
</evidence>
<dbReference type="EMBL" id="LT670846">
    <property type="protein sequence ID" value="SHK32943.1"/>
    <property type="molecule type" value="Genomic_DNA"/>
</dbReference>
<protein>
    <submittedName>
        <fullName evidence="2">Uncharacterized protein</fullName>
    </submittedName>
</protein>